<dbReference type="Pfam" id="PF20360">
    <property type="entry name" value="DUF6655"/>
    <property type="match status" value="1"/>
</dbReference>
<evidence type="ECO:0000256" key="1">
    <source>
        <dbReference type="SAM" id="MobiDB-lite"/>
    </source>
</evidence>
<comment type="caution">
    <text evidence="3">The sequence shown here is derived from an EMBL/GenBank/DDBJ whole genome shotgun (WGS) entry which is preliminary data.</text>
</comment>
<dbReference type="InterPro" id="IPR046596">
    <property type="entry name" value="DUF6655"/>
</dbReference>
<evidence type="ECO:0000313" key="4">
    <source>
        <dbReference type="Proteomes" id="UP001416858"/>
    </source>
</evidence>
<sequence>MRLSPAPANCRLVFALAWMAIATAVTGCGTTQEQLATQQLVLSKAIDRSVAGIDFRPLSGRKVYLDTSYLRQAKDVGFVNADYVTSSLRQQIAAAGCLLQDTNKDADIIVEARIGTLGADEHRVTFGIPENNGLSSAASLLPNSPSLPAMPEFSLARRDSREGAAKIAAFAYERDSRQVVWQSGIRESNATARDTYVLGIGPFQSGSIRERTKLAGSKYLRFGGTVHKDSPQQNFARPPVNYAAETRFQDGWPVFDSNGAFLDFIEGPVDATSDEAMAIASQPPEPSDEKEEPASETR</sequence>
<accession>A0ABP9VPF0</accession>
<protein>
    <recommendedName>
        <fullName evidence="5">Secreted protein</fullName>
    </recommendedName>
</protein>
<feature type="chain" id="PRO_5045235655" description="Secreted protein" evidence="2">
    <location>
        <begin position="25"/>
        <end position="298"/>
    </location>
</feature>
<keyword evidence="4" id="KW-1185">Reference proteome</keyword>
<evidence type="ECO:0000313" key="3">
    <source>
        <dbReference type="EMBL" id="GAA5507058.1"/>
    </source>
</evidence>
<feature type="signal peptide" evidence="2">
    <location>
        <begin position="1"/>
        <end position="24"/>
    </location>
</feature>
<gene>
    <name evidence="3" type="ORF">Rcae01_02512</name>
</gene>
<dbReference type="EMBL" id="BAABRO010000004">
    <property type="protein sequence ID" value="GAA5507058.1"/>
    <property type="molecule type" value="Genomic_DNA"/>
</dbReference>
<reference evidence="3 4" key="1">
    <citation type="submission" date="2024-02" db="EMBL/GenBank/DDBJ databases">
        <title>Rhodopirellula caenicola NBRC 110016.</title>
        <authorList>
            <person name="Ichikawa N."/>
            <person name="Katano-Makiyama Y."/>
            <person name="Hidaka K."/>
        </authorList>
    </citation>
    <scope>NUCLEOTIDE SEQUENCE [LARGE SCALE GENOMIC DNA]</scope>
    <source>
        <strain evidence="3 4">NBRC 110016</strain>
    </source>
</reference>
<keyword evidence="2" id="KW-0732">Signal</keyword>
<feature type="region of interest" description="Disordered" evidence="1">
    <location>
        <begin position="272"/>
        <end position="298"/>
    </location>
</feature>
<dbReference type="Proteomes" id="UP001416858">
    <property type="component" value="Unassembled WGS sequence"/>
</dbReference>
<proteinExistence type="predicted"/>
<organism evidence="3 4">
    <name type="scientific">Novipirellula caenicola</name>
    <dbReference type="NCBI Taxonomy" id="1536901"/>
    <lineage>
        <taxon>Bacteria</taxon>
        <taxon>Pseudomonadati</taxon>
        <taxon>Planctomycetota</taxon>
        <taxon>Planctomycetia</taxon>
        <taxon>Pirellulales</taxon>
        <taxon>Pirellulaceae</taxon>
        <taxon>Novipirellula</taxon>
    </lineage>
</organism>
<evidence type="ECO:0000256" key="2">
    <source>
        <dbReference type="SAM" id="SignalP"/>
    </source>
</evidence>
<name>A0ABP9VPF0_9BACT</name>
<evidence type="ECO:0008006" key="5">
    <source>
        <dbReference type="Google" id="ProtNLM"/>
    </source>
</evidence>
<dbReference type="PROSITE" id="PS51257">
    <property type="entry name" value="PROKAR_LIPOPROTEIN"/>
    <property type="match status" value="1"/>
</dbReference>